<feature type="chain" id="PRO_5017807335" evidence="2">
    <location>
        <begin position="18"/>
        <end position="239"/>
    </location>
</feature>
<keyword evidence="2" id="KW-0732">Signal</keyword>
<evidence type="ECO:0000256" key="1">
    <source>
        <dbReference type="SAM" id="MobiDB-lite"/>
    </source>
</evidence>
<protein>
    <submittedName>
        <fullName evidence="3">Uncharacterized protein</fullName>
    </submittedName>
</protein>
<dbReference type="AlphaFoldDB" id="A0A3D8S4W7"/>
<evidence type="ECO:0000256" key="2">
    <source>
        <dbReference type="SAM" id="SignalP"/>
    </source>
</evidence>
<organism evidence="3 4">
    <name type="scientific">Aspergillus mulundensis</name>
    <dbReference type="NCBI Taxonomy" id="1810919"/>
    <lineage>
        <taxon>Eukaryota</taxon>
        <taxon>Fungi</taxon>
        <taxon>Dikarya</taxon>
        <taxon>Ascomycota</taxon>
        <taxon>Pezizomycotina</taxon>
        <taxon>Eurotiomycetes</taxon>
        <taxon>Eurotiomycetidae</taxon>
        <taxon>Eurotiales</taxon>
        <taxon>Aspergillaceae</taxon>
        <taxon>Aspergillus</taxon>
        <taxon>Aspergillus subgen. Nidulantes</taxon>
    </lineage>
</organism>
<comment type="caution">
    <text evidence="3">The sequence shown here is derived from an EMBL/GenBank/DDBJ whole genome shotgun (WGS) entry which is preliminary data.</text>
</comment>
<dbReference type="OrthoDB" id="448455at2759"/>
<accession>A0A3D8S4W7</accession>
<name>A0A3D8S4W7_9EURO</name>
<proteinExistence type="predicted"/>
<gene>
    <name evidence="3" type="ORF">DSM5745_04886</name>
</gene>
<dbReference type="EMBL" id="PVWQ01000005">
    <property type="protein sequence ID" value="RDW81329.1"/>
    <property type="molecule type" value="Genomic_DNA"/>
</dbReference>
<dbReference type="RefSeq" id="XP_026604382.1">
    <property type="nucleotide sequence ID" value="XM_026746902.1"/>
</dbReference>
<evidence type="ECO:0000313" key="4">
    <source>
        <dbReference type="Proteomes" id="UP000256690"/>
    </source>
</evidence>
<reference evidence="3 4" key="1">
    <citation type="journal article" date="2018" name="IMA Fungus">
        <title>IMA Genome-F 9: Draft genome sequence of Annulohypoxylon stygium, Aspergillus mulundensis, Berkeleyomyces basicola (syn. Thielaviopsis basicola), Ceratocystis smalleyi, two Cercospora beticola strains, Coleophoma cylindrospora, Fusarium fracticaudum, Phialophora cf. hyalina, and Morchella septimelata.</title>
        <authorList>
            <person name="Wingfield B.D."/>
            <person name="Bills G.F."/>
            <person name="Dong Y."/>
            <person name="Huang W."/>
            <person name="Nel W.J."/>
            <person name="Swalarsk-Parry B.S."/>
            <person name="Vaghefi N."/>
            <person name="Wilken P.M."/>
            <person name="An Z."/>
            <person name="de Beer Z.W."/>
            <person name="De Vos L."/>
            <person name="Chen L."/>
            <person name="Duong T.A."/>
            <person name="Gao Y."/>
            <person name="Hammerbacher A."/>
            <person name="Kikkert J.R."/>
            <person name="Li Y."/>
            <person name="Li H."/>
            <person name="Li K."/>
            <person name="Li Q."/>
            <person name="Liu X."/>
            <person name="Ma X."/>
            <person name="Naidoo K."/>
            <person name="Pethybridge S.J."/>
            <person name="Sun J."/>
            <person name="Steenkamp E.T."/>
            <person name="van der Nest M.A."/>
            <person name="van Wyk S."/>
            <person name="Wingfield M.J."/>
            <person name="Xiong C."/>
            <person name="Yue Q."/>
            <person name="Zhang X."/>
        </authorList>
    </citation>
    <scope>NUCLEOTIDE SEQUENCE [LARGE SCALE GENOMIC DNA]</scope>
    <source>
        <strain evidence="3 4">DSM 5745</strain>
    </source>
</reference>
<feature type="compositionally biased region" description="Basic and acidic residues" evidence="1">
    <location>
        <begin position="161"/>
        <end position="181"/>
    </location>
</feature>
<feature type="signal peptide" evidence="2">
    <location>
        <begin position="1"/>
        <end position="17"/>
    </location>
</feature>
<dbReference type="Proteomes" id="UP000256690">
    <property type="component" value="Unassembled WGS sequence"/>
</dbReference>
<evidence type="ECO:0000313" key="3">
    <source>
        <dbReference type="EMBL" id="RDW81329.1"/>
    </source>
</evidence>
<feature type="region of interest" description="Disordered" evidence="1">
    <location>
        <begin position="154"/>
        <end position="199"/>
    </location>
</feature>
<sequence length="239" mass="26200">MKLCCPFLGVVIGLVCSRLPEGNHEAQEQSLNHLAAVCLYLPEIPFSGKAPITLSTDDEFGNICLVISSWLRDHGDYANARMALCGRMKKCLALLSVDDPSNDEDAWYPLSQTFLDNADSDEDLSGALYLMKTRCRSDSTAGLRVSLEPEVEAVRTHGKRHIEGDKSSENESAVEAKRAPEQEDGEENDPESNPSLDPSGPSFLIALRVRKLLAQGTERVLLVFLSNVPQLRLVSSLLS</sequence>
<dbReference type="GeneID" id="38115256"/>
<keyword evidence="4" id="KW-1185">Reference proteome</keyword>